<protein>
    <recommendedName>
        <fullName evidence="2">Neck protein</fullName>
    </recommendedName>
</protein>
<reference evidence="1" key="1">
    <citation type="submission" date="2018-05" db="EMBL/GenBank/DDBJ databases">
        <authorList>
            <person name="Lanie J.A."/>
            <person name="Ng W.-L."/>
            <person name="Kazmierczak K.M."/>
            <person name="Andrzejewski T.M."/>
            <person name="Davidsen T.M."/>
            <person name="Wayne K.J."/>
            <person name="Tettelin H."/>
            <person name="Glass J.I."/>
            <person name="Rusch D."/>
            <person name="Podicherti R."/>
            <person name="Tsui H.-C.T."/>
            <person name="Winkler M.E."/>
        </authorList>
    </citation>
    <scope>NUCLEOTIDE SEQUENCE</scope>
</reference>
<organism evidence="1">
    <name type="scientific">marine metagenome</name>
    <dbReference type="NCBI Taxonomy" id="408172"/>
    <lineage>
        <taxon>unclassified sequences</taxon>
        <taxon>metagenomes</taxon>
        <taxon>ecological metagenomes</taxon>
    </lineage>
</organism>
<accession>A0A382EMT7</accession>
<evidence type="ECO:0000313" key="1">
    <source>
        <dbReference type="EMBL" id="SVB52126.1"/>
    </source>
</evidence>
<dbReference type="AlphaFoldDB" id="A0A382EMT7"/>
<evidence type="ECO:0008006" key="2">
    <source>
        <dbReference type="Google" id="ProtNLM"/>
    </source>
</evidence>
<sequence length="236" mass="27231">MAYPDPSITSRTTLQDYCLRRLGHPVVEINVDDEQISDRIDDALEFFAEYHFDGVEKVFLKHTLTQDDIDNEYIAMSDPADPVGGPVIGVIRVLPIPNFNMFQTGFFNEEFQLRLQDLNTFSGTSLINWEMSLQNWQMISHLFTVAPTVLFNRKQNKLYLETNWASKFSVGDIFIVECYRVLDPTQYTEVYNDVFLKKYCTALIKRQWGENLKKFEGVQLPGGVTLNGKTIYDEAV</sequence>
<name>A0A382EMT7_9ZZZZ</name>
<proteinExistence type="predicted"/>
<dbReference type="EMBL" id="UINC01045403">
    <property type="protein sequence ID" value="SVB52126.1"/>
    <property type="molecule type" value="Genomic_DNA"/>
</dbReference>
<gene>
    <name evidence="1" type="ORF">METZ01_LOCUS204980</name>
</gene>
<feature type="non-terminal residue" evidence="1">
    <location>
        <position position="236"/>
    </location>
</feature>
<feature type="non-terminal residue" evidence="1">
    <location>
        <position position="1"/>
    </location>
</feature>